<evidence type="ECO:0000256" key="1">
    <source>
        <dbReference type="ARBA" id="ARBA00006420"/>
    </source>
</evidence>
<evidence type="ECO:0000313" key="4">
    <source>
        <dbReference type="Proteomes" id="UP001241110"/>
    </source>
</evidence>
<dbReference type="Proteomes" id="UP001241110">
    <property type="component" value="Unassembled WGS sequence"/>
</dbReference>
<protein>
    <submittedName>
        <fullName evidence="3">NifU family protein</fullName>
    </submittedName>
</protein>
<dbReference type="InterPro" id="IPR036498">
    <property type="entry name" value="Nfu/NifU_N_sf"/>
</dbReference>
<dbReference type="GO" id="GO:0005506">
    <property type="term" value="F:iron ion binding"/>
    <property type="evidence" value="ECO:0007669"/>
    <property type="project" value="InterPro"/>
</dbReference>
<dbReference type="PANTHER" id="PTHR11178:SF1">
    <property type="entry name" value="NFU1 IRON-SULFUR CLUSTER SCAFFOLD HOMOLOG, MITOCHONDRIAL"/>
    <property type="match status" value="1"/>
</dbReference>
<dbReference type="SUPFAM" id="SSF117916">
    <property type="entry name" value="Fe-S cluster assembly (FSCA) domain-like"/>
    <property type="match status" value="1"/>
</dbReference>
<comment type="similarity">
    <text evidence="1">Belongs to the NifU family.</text>
</comment>
<dbReference type="InterPro" id="IPR001075">
    <property type="entry name" value="NIF_FeS_clus_asmbl_NifU_C"/>
</dbReference>
<dbReference type="InterPro" id="IPR014824">
    <property type="entry name" value="Nfu/NifU_N"/>
</dbReference>
<dbReference type="RefSeq" id="WP_313983257.1">
    <property type="nucleotide sequence ID" value="NZ_JASJOS010000011.1"/>
</dbReference>
<dbReference type="GO" id="GO:0016226">
    <property type="term" value="P:iron-sulfur cluster assembly"/>
    <property type="evidence" value="ECO:0007669"/>
    <property type="project" value="InterPro"/>
</dbReference>
<dbReference type="SMART" id="SM00932">
    <property type="entry name" value="Nfu_N"/>
    <property type="match status" value="1"/>
</dbReference>
<dbReference type="AlphaFoldDB" id="A0AAE3QUE5"/>
<feature type="domain" description="Scaffold protein Nfu/NifU N-terminal" evidence="2">
    <location>
        <begin position="8"/>
        <end position="95"/>
    </location>
</feature>
<dbReference type="Gene3D" id="3.30.300.130">
    <property type="entry name" value="Fe-S cluster assembly (FSCA)"/>
    <property type="match status" value="1"/>
</dbReference>
<dbReference type="Pfam" id="PF01106">
    <property type="entry name" value="NifU"/>
    <property type="match status" value="1"/>
</dbReference>
<dbReference type="InterPro" id="IPR035433">
    <property type="entry name" value="NFU1-like"/>
</dbReference>
<dbReference type="EMBL" id="JASJOS010000011">
    <property type="protein sequence ID" value="MDJ1483430.1"/>
    <property type="molecule type" value="Genomic_DNA"/>
</dbReference>
<evidence type="ECO:0000259" key="2">
    <source>
        <dbReference type="SMART" id="SM00932"/>
    </source>
</evidence>
<name>A0AAE3QUE5_9BACT</name>
<sequence length="192" mass="21581">MLSRYVNIYTEANPNPNSLKFVVNFMLVPEGVSFDFPDAQSAAESPLATELFNFPFVRRVFFMSNFVTITKDEETEWNSVISDTKQFLKEYFEANKPVLESEKAQTSHIIFNDDDPEIVKKIKHLLDEYVRPAVESDGGAITFHSYDDGIVKLLLQGSCSGCPSSTLTLKSGIENLLKRMLPEIKEVVAEGA</sequence>
<dbReference type="PIRSF" id="PIRSF036773">
    <property type="entry name" value="HIRIP5"/>
    <property type="match status" value="1"/>
</dbReference>
<dbReference type="PANTHER" id="PTHR11178">
    <property type="entry name" value="IRON-SULFUR CLUSTER SCAFFOLD PROTEIN NFU-RELATED"/>
    <property type="match status" value="1"/>
</dbReference>
<organism evidence="3 4">
    <name type="scientific">Xanthocytophaga flava</name>
    <dbReference type="NCBI Taxonomy" id="3048013"/>
    <lineage>
        <taxon>Bacteria</taxon>
        <taxon>Pseudomonadati</taxon>
        <taxon>Bacteroidota</taxon>
        <taxon>Cytophagia</taxon>
        <taxon>Cytophagales</taxon>
        <taxon>Rhodocytophagaceae</taxon>
        <taxon>Xanthocytophaga</taxon>
    </lineage>
</organism>
<dbReference type="Gene3D" id="3.30.1370.70">
    <property type="entry name" value="Scaffold protein Nfu/NifU, N-terminal domain"/>
    <property type="match status" value="1"/>
</dbReference>
<gene>
    <name evidence="3" type="ORF">QNI16_23220</name>
</gene>
<dbReference type="GO" id="GO:0051536">
    <property type="term" value="F:iron-sulfur cluster binding"/>
    <property type="evidence" value="ECO:0007669"/>
    <property type="project" value="InterPro"/>
</dbReference>
<dbReference type="SUPFAM" id="SSF110836">
    <property type="entry name" value="Hypothetical protein SAV1430"/>
    <property type="match status" value="1"/>
</dbReference>
<dbReference type="InterPro" id="IPR034904">
    <property type="entry name" value="FSCA_dom_sf"/>
</dbReference>
<evidence type="ECO:0000313" key="3">
    <source>
        <dbReference type="EMBL" id="MDJ1483430.1"/>
    </source>
</evidence>
<accession>A0AAE3QUE5</accession>
<dbReference type="Pfam" id="PF08712">
    <property type="entry name" value="Nfu_N"/>
    <property type="match status" value="1"/>
</dbReference>
<reference evidence="3" key="1">
    <citation type="submission" date="2023-05" db="EMBL/GenBank/DDBJ databases">
        <authorList>
            <person name="Zhang X."/>
        </authorList>
    </citation>
    <scope>NUCLEOTIDE SEQUENCE</scope>
    <source>
        <strain evidence="3">YF14B1</strain>
    </source>
</reference>
<comment type="caution">
    <text evidence="3">The sequence shown here is derived from an EMBL/GenBank/DDBJ whole genome shotgun (WGS) entry which is preliminary data.</text>
</comment>
<proteinExistence type="inferred from homology"/>